<sequence>MKQILQNLKNGNTELVDIPEPQLKPGHLLIKTRASVVSAGTEKMLVDFGKANLLEKAKQQPDRVKQALNKIKTDGILPTVQAIRTKLDQPLPLGYSNVGTVIAVGQGVSAFKPGDRVVSNGHHAEVVCVPQNLCALVPEEVSDEDAAFTVIAAIGLQGIRLAQPTIGEVFVVMGLGLIGILTAQLLLANGCKVIGTDYNSERIELARKLGVIPADLSKNEDVEALARTITQGRGVDGVLITASTKSNEPVHQGAQMCRKRGRLVLIGVTGLELSRADFYEKELSFQVSCSYGPGRYDPSYEEKGNDYPLGFVRWTEQRNFEAVLEIVKQQRIDIKSLITHHFEIDQAKAAYQALSDGKALGIVLKYIEYNSQMPVDAAQAFAKSIQLSSETLAGQAPGVGMIGAGNYSNQVLIPAIKRLGVPLVNIASSGGVNGAHVGKRYGFARTTTDVRQLIEDENVNCLFITTRHDSHAQYAIEALSAGKHVFVEKPLCLTHEDLARIKKLQLRENQVLTVGFNRRFSPLITRMKRLLDQAKEPKAFVYTVNAGAIPKSHWTQDEEIGGGRIIGEACHFIDTIRFLANSNIKKIQLSMMGAGNPEASKDNVTFTLSFEDGSIGTVHYLANGHKSFPKERLEAFVSGKILQLDNYRVLKGSGWSNFKKEWLWTQDKGQKDCVKSFIDAVRLKKGPPIPLDEIFEVTETSFRINEQIKLS</sequence>
<evidence type="ECO:0000256" key="5">
    <source>
        <dbReference type="ARBA" id="ARBA00023002"/>
    </source>
</evidence>
<reference evidence="9" key="1">
    <citation type="journal article" date="2019" name="Int. J. Syst. Evol. Microbiol.">
        <title>The Global Catalogue of Microorganisms (GCM) 10K type strain sequencing project: providing services to taxonomists for standard genome sequencing and annotation.</title>
        <authorList>
            <consortium name="The Broad Institute Genomics Platform"/>
            <consortium name="The Broad Institute Genome Sequencing Center for Infectious Disease"/>
            <person name="Wu L."/>
            <person name="Ma J."/>
        </authorList>
    </citation>
    <scope>NUCLEOTIDE SEQUENCE [LARGE SCALE GENOMIC DNA]</scope>
    <source>
        <strain evidence="9">CGMCC 4.1641</strain>
    </source>
</reference>
<dbReference type="InterPro" id="IPR020843">
    <property type="entry name" value="ER"/>
</dbReference>
<dbReference type="RefSeq" id="WP_204602816.1">
    <property type="nucleotide sequence ID" value="NZ_JBHSED010000013.1"/>
</dbReference>
<proteinExistence type="inferred from homology"/>
<dbReference type="SMART" id="SM00829">
    <property type="entry name" value="PKS_ER"/>
    <property type="match status" value="1"/>
</dbReference>
<dbReference type="InterPro" id="IPR013149">
    <property type="entry name" value="ADH-like_C"/>
</dbReference>
<dbReference type="Pfam" id="PF22725">
    <property type="entry name" value="GFO_IDH_MocA_C3"/>
    <property type="match status" value="1"/>
</dbReference>
<dbReference type="Gene3D" id="3.30.360.10">
    <property type="entry name" value="Dihydrodipicolinate Reductase, domain 2"/>
    <property type="match status" value="1"/>
</dbReference>
<accession>A0ABV8SAR9</accession>
<evidence type="ECO:0000256" key="4">
    <source>
        <dbReference type="ARBA" id="ARBA00022833"/>
    </source>
</evidence>
<dbReference type="InterPro" id="IPR013154">
    <property type="entry name" value="ADH-like_N"/>
</dbReference>
<dbReference type="SUPFAM" id="SSF55347">
    <property type="entry name" value="Glyceraldehyde-3-phosphate dehydrogenase-like, C-terminal domain"/>
    <property type="match status" value="1"/>
</dbReference>
<dbReference type="InterPro" id="IPR036291">
    <property type="entry name" value="NAD(P)-bd_dom_sf"/>
</dbReference>
<comment type="cofactor">
    <cofactor evidence="1">
        <name>Zn(2+)</name>
        <dbReference type="ChEBI" id="CHEBI:29105"/>
    </cofactor>
</comment>
<dbReference type="Pfam" id="PF00107">
    <property type="entry name" value="ADH_zinc_N"/>
    <property type="match status" value="1"/>
</dbReference>
<dbReference type="Pfam" id="PF01408">
    <property type="entry name" value="GFO_IDH_MocA"/>
    <property type="match status" value="1"/>
</dbReference>
<keyword evidence="4" id="KW-0862">Zinc</keyword>
<organism evidence="8 9">
    <name type="scientific">Cohnella boryungensis</name>
    <dbReference type="NCBI Taxonomy" id="768479"/>
    <lineage>
        <taxon>Bacteria</taxon>
        <taxon>Bacillati</taxon>
        <taxon>Bacillota</taxon>
        <taxon>Bacilli</taxon>
        <taxon>Bacillales</taxon>
        <taxon>Paenibacillaceae</taxon>
        <taxon>Cohnella</taxon>
    </lineage>
</organism>
<dbReference type="Gene3D" id="3.90.180.10">
    <property type="entry name" value="Medium-chain alcohol dehydrogenases, catalytic domain"/>
    <property type="match status" value="1"/>
</dbReference>
<dbReference type="SUPFAM" id="SSF51735">
    <property type="entry name" value="NAD(P)-binding Rossmann-fold domains"/>
    <property type="match status" value="2"/>
</dbReference>
<dbReference type="Pfam" id="PF08240">
    <property type="entry name" value="ADH_N"/>
    <property type="match status" value="1"/>
</dbReference>
<evidence type="ECO:0000256" key="6">
    <source>
        <dbReference type="SAM" id="Phobius"/>
    </source>
</evidence>
<keyword evidence="3" id="KW-0479">Metal-binding</keyword>
<gene>
    <name evidence="8" type="ORF">ACFO1S_08365</name>
</gene>
<dbReference type="CDD" id="cd08255">
    <property type="entry name" value="2-desacetyl-2-hydroxyethyl_bacteriochlorophyllide_like"/>
    <property type="match status" value="1"/>
</dbReference>
<dbReference type="PANTHER" id="PTHR43350">
    <property type="entry name" value="NAD-DEPENDENT ALCOHOL DEHYDROGENASE"/>
    <property type="match status" value="1"/>
</dbReference>
<evidence type="ECO:0000256" key="3">
    <source>
        <dbReference type="ARBA" id="ARBA00022723"/>
    </source>
</evidence>
<protein>
    <submittedName>
        <fullName evidence="8">Bi-domain-containing oxidoreductase</fullName>
    </submittedName>
</protein>
<dbReference type="PANTHER" id="PTHR43350:SF19">
    <property type="entry name" value="D-GULOSIDE 3-DEHYDROGENASE"/>
    <property type="match status" value="1"/>
</dbReference>
<evidence type="ECO:0000313" key="8">
    <source>
        <dbReference type="EMBL" id="MFC4303464.1"/>
    </source>
</evidence>
<evidence type="ECO:0000259" key="7">
    <source>
        <dbReference type="SMART" id="SM00829"/>
    </source>
</evidence>
<evidence type="ECO:0000256" key="2">
    <source>
        <dbReference type="ARBA" id="ARBA00008072"/>
    </source>
</evidence>
<keyword evidence="6" id="KW-0472">Membrane</keyword>
<dbReference type="InterPro" id="IPR055170">
    <property type="entry name" value="GFO_IDH_MocA-like_dom"/>
</dbReference>
<feature type="transmembrane region" description="Helical" evidence="6">
    <location>
        <begin position="169"/>
        <end position="187"/>
    </location>
</feature>
<dbReference type="SUPFAM" id="SSF50129">
    <property type="entry name" value="GroES-like"/>
    <property type="match status" value="1"/>
</dbReference>
<name>A0ABV8SAR9_9BACL</name>
<dbReference type="Gene3D" id="3.40.50.720">
    <property type="entry name" value="NAD(P)-binding Rossmann-like Domain"/>
    <property type="match status" value="2"/>
</dbReference>
<comment type="caution">
    <text evidence="8">The sequence shown here is derived from an EMBL/GenBank/DDBJ whole genome shotgun (WGS) entry which is preliminary data.</text>
</comment>
<comment type="similarity">
    <text evidence="2">Belongs to the zinc-containing alcohol dehydrogenase family.</text>
</comment>
<keyword evidence="5" id="KW-0560">Oxidoreductase</keyword>
<evidence type="ECO:0000256" key="1">
    <source>
        <dbReference type="ARBA" id="ARBA00001947"/>
    </source>
</evidence>
<keyword evidence="6" id="KW-1133">Transmembrane helix</keyword>
<dbReference type="EMBL" id="JBHSED010000013">
    <property type="protein sequence ID" value="MFC4303464.1"/>
    <property type="molecule type" value="Genomic_DNA"/>
</dbReference>
<dbReference type="InterPro" id="IPR000683">
    <property type="entry name" value="Gfo/Idh/MocA-like_OxRdtase_N"/>
</dbReference>
<dbReference type="Proteomes" id="UP001595755">
    <property type="component" value="Unassembled WGS sequence"/>
</dbReference>
<evidence type="ECO:0000313" key="9">
    <source>
        <dbReference type="Proteomes" id="UP001595755"/>
    </source>
</evidence>
<feature type="domain" description="Enoyl reductase (ER)" evidence="7">
    <location>
        <begin position="3"/>
        <end position="364"/>
    </location>
</feature>
<dbReference type="InterPro" id="IPR011032">
    <property type="entry name" value="GroES-like_sf"/>
</dbReference>
<keyword evidence="9" id="KW-1185">Reference proteome</keyword>
<keyword evidence="6" id="KW-0812">Transmembrane</keyword>